<evidence type="ECO:0000256" key="2">
    <source>
        <dbReference type="ARBA" id="ARBA00005988"/>
    </source>
</evidence>
<dbReference type="GO" id="GO:0004181">
    <property type="term" value="F:metallocarboxypeptidase activity"/>
    <property type="evidence" value="ECO:0007669"/>
    <property type="project" value="InterPro"/>
</dbReference>
<proteinExistence type="inferred from homology"/>
<dbReference type="GO" id="GO:0008270">
    <property type="term" value="F:zinc ion binding"/>
    <property type="evidence" value="ECO:0007669"/>
    <property type="project" value="InterPro"/>
</dbReference>
<dbReference type="PROSITE" id="PS52035">
    <property type="entry name" value="PEPTIDASE_M14"/>
    <property type="match status" value="1"/>
</dbReference>
<dbReference type="RefSeq" id="WP_186854950.1">
    <property type="nucleotide sequence ID" value="NZ_JACOOW010000011.1"/>
</dbReference>
<dbReference type="GO" id="GO:0005615">
    <property type="term" value="C:extracellular space"/>
    <property type="evidence" value="ECO:0007669"/>
    <property type="project" value="TreeGrafter"/>
</dbReference>
<comment type="caution">
    <text evidence="10">The sequence shown here is derived from an EMBL/GenBank/DDBJ whole genome shotgun (WGS) entry which is preliminary data.</text>
</comment>
<evidence type="ECO:0000256" key="4">
    <source>
        <dbReference type="ARBA" id="ARBA00022801"/>
    </source>
</evidence>
<evidence type="ECO:0000259" key="9">
    <source>
        <dbReference type="PROSITE" id="PS52035"/>
    </source>
</evidence>
<comment type="similarity">
    <text evidence="2 7">Belongs to the peptidase M14 family.</text>
</comment>
<dbReference type="AlphaFoldDB" id="A0AAW3X385"/>
<reference evidence="10 11" key="1">
    <citation type="submission" date="2020-08" db="EMBL/GenBank/DDBJ databases">
        <title>Genome public.</title>
        <authorList>
            <person name="Liu C."/>
            <person name="Sun Q."/>
        </authorList>
    </citation>
    <scope>NUCLEOTIDE SEQUENCE [LARGE SCALE GENOMIC DNA]</scope>
    <source>
        <strain evidence="10 11">BX14</strain>
    </source>
</reference>
<keyword evidence="5" id="KW-0862">Zinc</keyword>
<evidence type="ECO:0000313" key="10">
    <source>
        <dbReference type="EMBL" id="MBC5657094.1"/>
    </source>
</evidence>
<keyword evidence="6" id="KW-0482">Metalloprotease</keyword>
<keyword evidence="4" id="KW-0378">Hydrolase</keyword>
<comment type="cofactor">
    <cofactor evidence="1">
        <name>Zn(2+)</name>
        <dbReference type="ChEBI" id="CHEBI:29105"/>
    </cofactor>
</comment>
<keyword evidence="11" id="KW-1185">Reference proteome</keyword>
<dbReference type="Pfam" id="PF00246">
    <property type="entry name" value="Peptidase_M14"/>
    <property type="match status" value="1"/>
</dbReference>
<feature type="signal peptide" evidence="8">
    <location>
        <begin position="1"/>
        <end position="36"/>
    </location>
</feature>
<sequence>MSQRNKIQRLLRKGALATCLSLSVVCSSLSAVTAYAGPADDPAAAAPVIGPGGPGTTNANAAAGTDTNANAGQQADNSYYNQTLSNPVVNPVDKYSYSQMVNDISALASRYPGTVTVKSIGKSADGRDIYDVIVGNPNASKKILFQGAIHAREYIVVPLMMQQLEYLAAGFTNNGTYMTQPLSNILGQVAFHFVPMLNPDGVTISQMGENGIQSEELRQTMQAAYAADKASSRTTVSYEEYMRRWKANARGVDLNYNFAANWEGINVSLTHPSANGYKGTNPLSEPESQAIANLIQGTGFNAVINYHAMGNVIYWDTQNNQKAAESKALANAVHALNGYSVLGSKGVGGLKDWLQQAAGIPGITIEVGRSTCPVSFSEYPAIWNQNKAVPATLGYYVATH</sequence>
<accession>A0AAW3X385</accession>
<feature type="chain" id="PRO_5043901763" evidence="8">
    <location>
        <begin position="37"/>
        <end position="400"/>
    </location>
</feature>
<gene>
    <name evidence="10" type="ORF">H8S19_08495</name>
</gene>
<evidence type="ECO:0000256" key="1">
    <source>
        <dbReference type="ARBA" id="ARBA00001947"/>
    </source>
</evidence>
<dbReference type="SMART" id="SM00631">
    <property type="entry name" value="Zn_pept"/>
    <property type="match status" value="1"/>
</dbReference>
<name>A0AAW3X385_9CLOT</name>
<evidence type="ECO:0000256" key="6">
    <source>
        <dbReference type="ARBA" id="ARBA00023049"/>
    </source>
</evidence>
<dbReference type="PRINTS" id="PR00765">
    <property type="entry name" value="CRBOXYPTASEA"/>
</dbReference>
<dbReference type="Gene3D" id="3.40.630.10">
    <property type="entry name" value="Zn peptidases"/>
    <property type="match status" value="1"/>
</dbReference>
<evidence type="ECO:0000256" key="5">
    <source>
        <dbReference type="ARBA" id="ARBA00022833"/>
    </source>
</evidence>
<evidence type="ECO:0000256" key="8">
    <source>
        <dbReference type="SAM" id="SignalP"/>
    </source>
</evidence>
<dbReference type="GO" id="GO:0006508">
    <property type="term" value="P:proteolysis"/>
    <property type="evidence" value="ECO:0007669"/>
    <property type="project" value="UniProtKB-KW"/>
</dbReference>
<keyword evidence="8" id="KW-0732">Signal</keyword>
<dbReference type="PANTHER" id="PTHR11705">
    <property type="entry name" value="PROTEASE FAMILY M14 CARBOXYPEPTIDASE A,B"/>
    <property type="match status" value="1"/>
</dbReference>
<evidence type="ECO:0000313" key="11">
    <source>
        <dbReference type="Proteomes" id="UP000653904"/>
    </source>
</evidence>
<evidence type="ECO:0000256" key="7">
    <source>
        <dbReference type="PROSITE-ProRule" id="PRU01379"/>
    </source>
</evidence>
<keyword evidence="3" id="KW-0645">Protease</keyword>
<organism evidence="10 11">
    <name type="scientific">Clostridium segne</name>
    <dbReference type="NCBI Taxonomy" id="2763038"/>
    <lineage>
        <taxon>Bacteria</taxon>
        <taxon>Bacillati</taxon>
        <taxon>Bacillota</taxon>
        <taxon>Clostridia</taxon>
        <taxon>Eubacteriales</taxon>
        <taxon>Clostridiaceae</taxon>
        <taxon>Clostridium</taxon>
    </lineage>
</organism>
<dbReference type="Proteomes" id="UP000653904">
    <property type="component" value="Unassembled WGS sequence"/>
</dbReference>
<evidence type="ECO:0000256" key="3">
    <source>
        <dbReference type="ARBA" id="ARBA00022670"/>
    </source>
</evidence>
<protein>
    <submittedName>
        <fullName evidence="10">Peptidase</fullName>
    </submittedName>
</protein>
<feature type="active site" description="Proton donor/acceptor" evidence="7">
    <location>
        <position position="366"/>
    </location>
</feature>
<dbReference type="InterPro" id="IPR000834">
    <property type="entry name" value="Peptidase_M14"/>
</dbReference>
<dbReference type="PANTHER" id="PTHR11705:SF143">
    <property type="entry name" value="SLL0236 PROTEIN"/>
    <property type="match status" value="1"/>
</dbReference>
<feature type="domain" description="Peptidase M14" evidence="9">
    <location>
        <begin position="93"/>
        <end position="397"/>
    </location>
</feature>
<dbReference type="EMBL" id="JACOOW010000011">
    <property type="protein sequence ID" value="MBC5657094.1"/>
    <property type="molecule type" value="Genomic_DNA"/>
</dbReference>
<dbReference type="SUPFAM" id="SSF53187">
    <property type="entry name" value="Zn-dependent exopeptidases"/>
    <property type="match status" value="1"/>
</dbReference>